<organism evidence="1">
    <name type="scientific">Lepeophtheirus salmonis</name>
    <name type="common">Salmon louse</name>
    <name type="synonym">Caligus salmonis</name>
    <dbReference type="NCBI Taxonomy" id="72036"/>
    <lineage>
        <taxon>Eukaryota</taxon>
        <taxon>Metazoa</taxon>
        <taxon>Ecdysozoa</taxon>
        <taxon>Arthropoda</taxon>
        <taxon>Crustacea</taxon>
        <taxon>Multicrustacea</taxon>
        <taxon>Hexanauplia</taxon>
        <taxon>Copepoda</taxon>
        <taxon>Siphonostomatoida</taxon>
        <taxon>Caligidae</taxon>
        <taxon>Lepeophtheirus</taxon>
    </lineage>
</organism>
<dbReference type="EMBL" id="HACA01000044">
    <property type="protein sequence ID" value="CDW17405.1"/>
    <property type="molecule type" value="Transcribed_RNA"/>
</dbReference>
<protein>
    <submittedName>
        <fullName evidence="1">Uncharacterized protein</fullName>
    </submittedName>
</protein>
<name>A0A0K2SVD9_LEPSM</name>
<feature type="non-terminal residue" evidence="1">
    <location>
        <position position="1"/>
    </location>
</feature>
<reference evidence="1" key="1">
    <citation type="submission" date="2014-05" db="EMBL/GenBank/DDBJ databases">
        <authorList>
            <person name="Chronopoulou M."/>
        </authorList>
    </citation>
    <scope>NUCLEOTIDE SEQUENCE</scope>
    <source>
        <tissue evidence="1">Whole organism</tissue>
    </source>
</reference>
<sequence length="46" mass="5156">LQFCVLNLVLESRAPPRSSRGQYCLSSYLFGLVLSSLRNGLISPWN</sequence>
<proteinExistence type="predicted"/>
<dbReference type="AlphaFoldDB" id="A0A0K2SVD9"/>
<evidence type="ECO:0000313" key="1">
    <source>
        <dbReference type="EMBL" id="CDW17405.1"/>
    </source>
</evidence>
<accession>A0A0K2SVD9</accession>